<dbReference type="PIRSF" id="PIRSF000390">
    <property type="entry name" value="PLP_StrS"/>
    <property type="match status" value="1"/>
</dbReference>
<keyword evidence="3 4" id="KW-0663">Pyridoxal phosphate</keyword>
<dbReference type="RefSeq" id="WP_221234579.1">
    <property type="nucleotide sequence ID" value="NZ_JACIJK010000003.1"/>
</dbReference>
<dbReference type="InterPro" id="IPR015421">
    <property type="entry name" value="PyrdxlP-dep_Trfase_major"/>
</dbReference>
<evidence type="ECO:0000313" key="6">
    <source>
        <dbReference type="Proteomes" id="UP000546200"/>
    </source>
</evidence>
<evidence type="ECO:0000313" key="5">
    <source>
        <dbReference type="EMBL" id="MBB5714290.1"/>
    </source>
</evidence>
<dbReference type="CDD" id="cd00616">
    <property type="entry name" value="AHBA_syn"/>
    <property type="match status" value="1"/>
</dbReference>
<sequence>MTPLNTSLGSLEPAPAAIPRPAPARAIRSVASRWPRHDEDEIAAVVDVLRSGRVNGLHHGERTAAFETAFADRFGMPHGVAVANGTVALEIALRALGVGVGDEVIVPARSFVATASCVVAVGARPVFADVDAQTQGLSAATIEPCITPLTRAVIVVHLGGCPADADELAALCARRGLALVEDCAQAHGATLNGRPVGCFGDASAFSFCTDKIMSTGGEGGMLLFRDEATYLRAWSLKDHGKDRRTLGGGPPGAAFRWLHDSFGSNYRLTEMQAAIGLAQLRKLPRWLAARRRNASVLSDALHAVPLLRLPRLRAGAVPAWYKFYAFIDPMLLRADWSRERIVETAQRQGVPCHTGSCPEIYRERAFVEAGLGPQHPLPVARLLGETSIMLPLDQTLAEEECRYMGQVLAATCLKASH</sequence>
<organism evidence="5 6">
    <name type="scientific">Sphingomonas aerophila</name>
    <dbReference type="NCBI Taxonomy" id="1344948"/>
    <lineage>
        <taxon>Bacteria</taxon>
        <taxon>Pseudomonadati</taxon>
        <taxon>Pseudomonadota</taxon>
        <taxon>Alphaproteobacteria</taxon>
        <taxon>Sphingomonadales</taxon>
        <taxon>Sphingomonadaceae</taxon>
        <taxon>Sphingomonas</taxon>
    </lineage>
</organism>
<reference evidence="5 6" key="1">
    <citation type="submission" date="2020-08" db="EMBL/GenBank/DDBJ databases">
        <title>Genomic Encyclopedia of Type Strains, Phase IV (KMG-IV): sequencing the most valuable type-strain genomes for metagenomic binning, comparative biology and taxonomic classification.</title>
        <authorList>
            <person name="Goeker M."/>
        </authorList>
    </citation>
    <scope>NUCLEOTIDE SEQUENCE [LARGE SCALE GENOMIC DNA]</scope>
    <source>
        <strain evidence="5 6">DSM 100044</strain>
    </source>
</reference>
<dbReference type="GO" id="GO:0030170">
    <property type="term" value="F:pyridoxal phosphate binding"/>
    <property type="evidence" value="ECO:0007669"/>
    <property type="project" value="TreeGrafter"/>
</dbReference>
<evidence type="ECO:0000256" key="3">
    <source>
        <dbReference type="PIRSR" id="PIRSR000390-2"/>
    </source>
</evidence>
<dbReference type="GO" id="GO:0008483">
    <property type="term" value="F:transaminase activity"/>
    <property type="evidence" value="ECO:0007669"/>
    <property type="project" value="TreeGrafter"/>
</dbReference>
<evidence type="ECO:0000256" key="4">
    <source>
        <dbReference type="RuleBase" id="RU004508"/>
    </source>
</evidence>
<proteinExistence type="inferred from homology"/>
<dbReference type="Pfam" id="PF01041">
    <property type="entry name" value="DegT_DnrJ_EryC1"/>
    <property type="match status" value="1"/>
</dbReference>
<evidence type="ECO:0000256" key="1">
    <source>
        <dbReference type="ARBA" id="ARBA00037999"/>
    </source>
</evidence>
<dbReference type="EMBL" id="JACIJK010000003">
    <property type="protein sequence ID" value="MBB5714290.1"/>
    <property type="molecule type" value="Genomic_DNA"/>
</dbReference>
<dbReference type="InterPro" id="IPR015424">
    <property type="entry name" value="PyrdxlP-dep_Trfase"/>
</dbReference>
<comment type="caution">
    <text evidence="5">The sequence shown here is derived from an EMBL/GenBank/DDBJ whole genome shotgun (WGS) entry which is preliminary data.</text>
</comment>
<dbReference type="Gene3D" id="3.90.1150.10">
    <property type="entry name" value="Aspartate Aminotransferase, domain 1"/>
    <property type="match status" value="1"/>
</dbReference>
<dbReference type="InterPro" id="IPR015422">
    <property type="entry name" value="PyrdxlP-dep_Trfase_small"/>
</dbReference>
<feature type="active site" description="Proton acceptor" evidence="2">
    <location>
        <position position="211"/>
    </location>
</feature>
<keyword evidence="6" id="KW-1185">Reference proteome</keyword>
<evidence type="ECO:0000256" key="2">
    <source>
        <dbReference type="PIRSR" id="PIRSR000390-1"/>
    </source>
</evidence>
<dbReference type="Gene3D" id="3.40.640.10">
    <property type="entry name" value="Type I PLP-dependent aspartate aminotransferase-like (Major domain)"/>
    <property type="match status" value="1"/>
</dbReference>
<protein>
    <submittedName>
        <fullName evidence="5">dTDP-4-amino-4,6-dideoxygalactose transaminase</fullName>
    </submittedName>
</protein>
<feature type="modified residue" description="N6-(pyridoxal phosphate)lysine" evidence="3">
    <location>
        <position position="211"/>
    </location>
</feature>
<comment type="similarity">
    <text evidence="1 4">Belongs to the DegT/DnrJ/EryC1 family.</text>
</comment>
<dbReference type="Proteomes" id="UP000546200">
    <property type="component" value="Unassembled WGS sequence"/>
</dbReference>
<gene>
    <name evidence="5" type="ORF">FHS94_001121</name>
</gene>
<dbReference type="SUPFAM" id="SSF53383">
    <property type="entry name" value="PLP-dependent transferases"/>
    <property type="match status" value="1"/>
</dbReference>
<dbReference type="PANTHER" id="PTHR30244">
    <property type="entry name" value="TRANSAMINASE"/>
    <property type="match status" value="1"/>
</dbReference>
<accession>A0A7W9ETM3</accession>
<dbReference type="PANTHER" id="PTHR30244:SF34">
    <property type="entry name" value="DTDP-4-AMINO-4,6-DIDEOXYGALACTOSE TRANSAMINASE"/>
    <property type="match status" value="1"/>
</dbReference>
<name>A0A7W9ETM3_9SPHN</name>
<dbReference type="GO" id="GO:0000271">
    <property type="term" value="P:polysaccharide biosynthetic process"/>
    <property type="evidence" value="ECO:0007669"/>
    <property type="project" value="TreeGrafter"/>
</dbReference>
<dbReference type="AlphaFoldDB" id="A0A7W9ETM3"/>
<dbReference type="InterPro" id="IPR000653">
    <property type="entry name" value="DegT/StrS_aminotransferase"/>
</dbReference>